<feature type="domain" description="AAA+ ATPase" evidence="2">
    <location>
        <begin position="232"/>
        <end position="386"/>
    </location>
</feature>
<dbReference type="EMBL" id="JAFCLK010000040">
    <property type="protein sequence ID" value="MBR1140389.1"/>
    <property type="molecule type" value="Genomic_DNA"/>
</dbReference>
<evidence type="ECO:0000313" key="4">
    <source>
        <dbReference type="Proteomes" id="UP001314635"/>
    </source>
</evidence>
<evidence type="ECO:0000313" key="3">
    <source>
        <dbReference type="EMBL" id="MBR1140389.1"/>
    </source>
</evidence>
<proteinExistence type="inferred from homology"/>
<name>A0ABS5GGD4_9BRAD</name>
<dbReference type="RefSeq" id="WP_041750420.1">
    <property type="nucleotide sequence ID" value="NZ_JAFCLK010000040.1"/>
</dbReference>
<organism evidence="3 4">
    <name type="scientific">Bradyrhizobium denitrificans</name>
    <dbReference type="NCBI Taxonomy" id="2734912"/>
    <lineage>
        <taxon>Bacteria</taxon>
        <taxon>Pseudomonadati</taxon>
        <taxon>Pseudomonadota</taxon>
        <taxon>Alphaproteobacteria</taxon>
        <taxon>Hyphomicrobiales</taxon>
        <taxon>Nitrobacteraceae</taxon>
        <taxon>Bradyrhizobium</taxon>
    </lineage>
</organism>
<protein>
    <submittedName>
        <fullName evidence="3">CpaF family protein</fullName>
    </submittedName>
</protein>
<dbReference type="InterPro" id="IPR001482">
    <property type="entry name" value="T2SS/T4SS_dom"/>
</dbReference>
<dbReference type="InterPro" id="IPR050921">
    <property type="entry name" value="T4SS_GSP_E_ATPase"/>
</dbReference>
<comment type="similarity">
    <text evidence="1">Belongs to the GSP E family.</text>
</comment>
<accession>A0ABS5GGD4</accession>
<dbReference type="Pfam" id="PF00437">
    <property type="entry name" value="T2SSE"/>
    <property type="match status" value="1"/>
</dbReference>
<dbReference type="CDD" id="cd01130">
    <property type="entry name" value="VirB11-like_ATPase"/>
    <property type="match status" value="1"/>
</dbReference>
<keyword evidence="4" id="KW-1185">Reference proteome</keyword>
<dbReference type="Gene3D" id="3.30.450.380">
    <property type="match status" value="1"/>
</dbReference>
<dbReference type="PANTHER" id="PTHR30486:SF15">
    <property type="entry name" value="TYPE II_IV SECRETION SYSTEM ATPASE"/>
    <property type="match status" value="1"/>
</dbReference>
<dbReference type="SUPFAM" id="SSF52540">
    <property type="entry name" value="P-loop containing nucleoside triphosphate hydrolases"/>
    <property type="match status" value="1"/>
</dbReference>
<dbReference type="Proteomes" id="UP001314635">
    <property type="component" value="Unassembled WGS sequence"/>
</dbReference>
<comment type="caution">
    <text evidence="3">The sequence shown here is derived from an EMBL/GenBank/DDBJ whole genome shotgun (WGS) entry which is preliminary data.</text>
</comment>
<dbReference type="SMART" id="SM00382">
    <property type="entry name" value="AAA"/>
    <property type="match status" value="1"/>
</dbReference>
<gene>
    <name evidence="3" type="ORF">JQ619_31990</name>
</gene>
<sequence length="464" mass="50818">MGQFGRKTASETPAAELAPTNLRQATAVADALMKASTRPTVSEAKDFIRDQIFLRIEPLVAVRISQQDLMVSVNKLVAEIATGRKILLNQDEQRVLSASIVDEMVGLGPIEPLLRDLSVADILVNGPRMIYVERRGKLELTKLQFRSDAHVLHVAQRIASSIGRRIDESSPMLDARLADGSRVNVIIPPLSLRGPCISIRKFSRSMMDFASFVTGGTLSPELASALEIAARCRLNIIISGGTGSGKTTLLNSLSRMIDPGERIITIEDAAELQLQQAHVIQLEMRPPNVEGRGEISQRDLMRNALRMRPDRIIVGEVRGAEAFDMMQAMSTGHNGSMSTVHANSARDALGRIENMILMGSGNLPMRAIRTQIVSALDLVVHAERMRDGVRRVTEVAEVVGLEGEVITLGSLFTYKYQGENPDGTLRGGFEPTQVRPQFLSRLEYFGLASAFLRSLGVLEKATEE</sequence>
<dbReference type="PANTHER" id="PTHR30486">
    <property type="entry name" value="TWITCHING MOTILITY PROTEIN PILT"/>
    <property type="match status" value="1"/>
</dbReference>
<dbReference type="Gene3D" id="3.40.50.300">
    <property type="entry name" value="P-loop containing nucleotide triphosphate hydrolases"/>
    <property type="match status" value="1"/>
</dbReference>
<dbReference type="InterPro" id="IPR003593">
    <property type="entry name" value="AAA+_ATPase"/>
</dbReference>
<reference evidence="4" key="1">
    <citation type="journal article" date="2021" name="ISME J.">
        <title>Evolutionary origin and ecological implication of a unique nif island in free-living Bradyrhizobium lineages.</title>
        <authorList>
            <person name="Tao J."/>
        </authorList>
    </citation>
    <scope>NUCLEOTIDE SEQUENCE [LARGE SCALE GENOMIC DNA]</scope>
    <source>
        <strain evidence="4">SZCCT0094</strain>
    </source>
</reference>
<evidence type="ECO:0000256" key="1">
    <source>
        <dbReference type="ARBA" id="ARBA00006611"/>
    </source>
</evidence>
<dbReference type="InterPro" id="IPR027417">
    <property type="entry name" value="P-loop_NTPase"/>
</dbReference>
<evidence type="ECO:0000259" key="2">
    <source>
        <dbReference type="SMART" id="SM00382"/>
    </source>
</evidence>